<dbReference type="EMBL" id="CM001475">
    <property type="protein sequence ID" value="EIC29841.1"/>
    <property type="molecule type" value="Genomic_DNA"/>
</dbReference>
<evidence type="ECO:0000256" key="1">
    <source>
        <dbReference type="SAM" id="MobiDB-lite"/>
    </source>
</evidence>
<feature type="region of interest" description="Disordered" evidence="1">
    <location>
        <begin position="106"/>
        <end position="130"/>
    </location>
</feature>
<dbReference type="STRING" id="686340.Metal_2084"/>
<dbReference type="AlphaFoldDB" id="H8GQL4"/>
<feature type="compositionally biased region" description="Basic and acidic residues" evidence="1">
    <location>
        <begin position="109"/>
        <end position="118"/>
    </location>
</feature>
<accession>H8GQL4</accession>
<reference evidence="2 3" key="1">
    <citation type="journal article" date="2013" name="Genome Announc.">
        <title>Genome Sequence of the Obligate Gammaproteobacterial Methanotroph Methylomicrobium album Strain BG8.</title>
        <authorList>
            <person name="Kits K.D."/>
            <person name="Kalyuzhnaya M.G."/>
            <person name="Klotz M.G."/>
            <person name="Jetten M.S."/>
            <person name="Op den Camp H.J."/>
            <person name="Vuilleumier S."/>
            <person name="Bringel F."/>
            <person name="Dispirito A.A."/>
            <person name="Murrell J.C."/>
            <person name="Bruce D."/>
            <person name="Cheng J.F."/>
            <person name="Copeland A."/>
            <person name="Goodwin L."/>
            <person name="Hauser L."/>
            <person name="Lajus A."/>
            <person name="Land M.L."/>
            <person name="Lapidus A."/>
            <person name="Lucas S."/>
            <person name="Medigue C."/>
            <person name="Pitluck S."/>
            <person name="Woyke T."/>
            <person name="Zeytun A."/>
            <person name="Stein L.Y."/>
        </authorList>
    </citation>
    <scope>NUCLEOTIDE SEQUENCE [LARGE SCALE GENOMIC DNA]</scope>
    <source>
        <strain evidence="2 3">BG8</strain>
    </source>
</reference>
<dbReference type="Proteomes" id="UP000005090">
    <property type="component" value="Chromosome"/>
</dbReference>
<proteinExistence type="predicted"/>
<dbReference type="HOGENOM" id="CLU_1935546_0_0_6"/>
<sequence>MPRIQDIKILDLEETTYYDRDDRDKKNPLPGCIVTAKFQGEKLPFTATLKKEHLELGVHRQLDDMRGMGKFVTMNLGAMSGDRGITWFFPSEGRGGVKPVLQPVAKPDSLGKPDDKKVQAFMGGKTGTTG</sequence>
<organism evidence="2 3">
    <name type="scientific">Methylomicrobium album BG8</name>
    <dbReference type="NCBI Taxonomy" id="686340"/>
    <lineage>
        <taxon>Bacteria</taxon>
        <taxon>Pseudomonadati</taxon>
        <taxon>Pseudomonadota</taxon>
        <taxon>Gammaproteobacteria</taxon>
        <taxon>Methylococcales</taxon>
        <taxon>Methylococcaceae</taxon>
        <taxon>Methylomicrobium</taxon>
    </lineage>
</organism>
<evidence type="ECO:0000313" key="2">
    <source>
        <dbReference type="EMBL" id="EIC29841.1"/>
    </source>
</evidence>
<gene>
    <name evidence="2" type="ORF">Metal_2084</name>
</gene>
<protein>
    <submittedName>
        <fullName evidence="2">Uncharacterized protein</fullName>
    </submittedName>
</protein>
<evidence type="ECO:0000313" key="3">
    <source>
        <dbReference type="Proteomes" id="UP000005090"/>
    </source>
</evidence>
<name>H8GQL4_METAL</name>
<keyword evidence="3" id="KW-1185">Reference proteome</keyword>
<dbReference type="RefSeq" id="WP_005372042.1">
    <property type="nucleotide sequence ID" value="NZ_CM001475.1"/>
</dbReference>